<dbReference type="EMBL" id="JBBDGM010000002">
    <property type="protein sequence ID" value="MEJ1087203.1"/>
    <property type="molecule type" value="Genomic_DNA"/>
</dbReference>
<comment type="caution">
    <text evidence="2">The sequence shown here is derived from an EMBL/GenBank/DDBJ whole genome shotgun (WGS) entry which is preliminary data.</text>
</comment>
<protein>
    <submittedName>
        <fullName evidence="2">DUF2087 domain-containing protein</fullName>
    </submittedName>
</protein>
<dbReference type="InterPro" id="IPR018656">
    <property type="entry name" value="DUF2087"/>
</dbReference>
<evidence type="ECO:0000259" key="1">
    <source>
        <dbReference type="Pfam" id="PF09860"/>
    </source>
</evidence>
<name>A0ABU8L7V5_9MICO</name>
<accession>A0ABU8L7V5</accession>
<keyword evidence="3" id="KW-1185">Reference proteome</keyword>
<dbReference type="RefSeq" id="WP_337330883.1">
    <property type="nucleotide sequence ID" value="NZ_JBBDGM010000002.1"/>
</dbReference>
<dbReference type="Proteomes" id="UP001371224">
    <property type="component" value="Unassembled WGS sequence"/>
</dbReference>
<gene>
    <name evidence="2" type="ORF">WDU99_02595</name>
</gene>
<evidence type="ECO:0000313" key="2">
    <source>
        <dbReference type="EMBL" id="MEJ1087203.1"/>
    </source>
</evidence>
<sequence>MLNRTPHSRIDRYPSQHDERDSFLQFLAGRILAADETLTEAELGTRLDALTTDTARLRRALVDHGILTRDPAGTSYRLANQGFER</sequence>
<organism evidence="2 3">
    <name type="scientific">Microbacterium bandirmense</name>
    <dbReference type="NCBI Taxonomy" id="3122050"/>
    <lineage>
        <taxon>Bacteria</taxon>
        <taxon>Bacillati</taxon>
        <taxon>Actinomycetota</taxon>
        <taxon>Actinomycetes</taxon>
        <taxon>Micrococcales</taxon>
        <taxon>Microbacteriaceae</taxon>
        <taxon>Microbacterium</taxon>
    </lineage>
</organism>
<dbReference type="Pfam" id="PF09860">
    <property type="entry name" value="DUF2087"/>
    <property type="match status" value="1"/>
</dbReference>
<evidence type="ECO:0000313" key="3">
    <source>
        <dbReference type="Proteomes" id="UP001371224"/>
    </source>
</evidence>
<reference evidence="2 3" key="1">
    <citation type="submission" date="2024-02" db="EMBL/GenBank/DDBJ databases">
        <authorList>
            <person name="Saticioglu I.B."/>
        </authorList>
    </citation>
    <scope>NUCLEOTIDE SEQUENCE [LARGE SCALE GENOMIC DNA]</scope>
    <source>
        <strain evidence="2 3">Mu-80</strain>
    </source>
</reference>
<feature type="domain" description="DUF2087" evidence="1">
    <location>
        <begin position="9"/>
        <end position="77"/>
    </location>
</feature>
<proteinExistence type="predicted"/>